<dbReference type="GO" id="GO:0005525">
    <property type="term" value="F:GTP binding"/>
    <property type="evidence" value="ECO:0007669"/>
    <property type="project" value="UniProtKB-KW"/>
</dbReference>
<evidence type="ECO:0000256" key="5">
    <source>
        <dbReference type="SAM" id="MobiDB-lite"/>
    </source>
</evidence>
<evidence type="ECO:0000256" key="4">
    <source>
        <dbReference type="ARBA" id="ARBA00023288"/>
    </source>
</evidence>
<dbReference type="AlphaFoldDB" id="A0A7S4KGC6"/>
<evidence type="ECO:0000256" key="2">
    <source>
        <dbReference type="ARBA" id="ARBA00022741"/>
    </source>
</evidence>
<keyword evidence="4" id="KW-0449">Lipoprotein</keyword>
<dbReference type="EMBL" id="HBKR01009192">
    <property type="protein sequence ID" value="CAE2293231.1"/>
    <property type="molecule type" value="Transcribed_RNA"/>
</dbReference>
<dbReference type="GO" id="GO:0003924">
    <property type="term" value="F:GTPase activity"/>
    <property type="evidence" value="ECO:0007669"/>
    <property type="project" value="InterPro"/>
</dbReference>
<reference evidence="6" key="1">
    <citation type="submission" date="2021-01" db="EMBL/GenBank/DDBJ databases">
        <authorList>
            <person name="Corre E."/>
            <person name="Pelletier E."/>
            <person name="Niang G."/>
            <person name="Scheremetjew M."/>
            <person name="Finn R."/>
            <person name="Kale V."/>
            <person name="Holt S."/>
            <person name="Cochrane G."/>
            <person name="Meng A."/>
            <person name="Brown T."/>
            <person name="Cohen L."/>
        </authorList>
    </citation>
    <scope>NUCLEOTIDE SEQUENCE</scope>
    <source>
        <strain evidence="6">SoJaBio B1-5/56/2</strain>
    </source>
</reference>
<dbReference type="InterPro" id="IPR027417">
    <property type="entry name" value="P-loop_NTPase"/>
</dbReference>
<keyword evidence="3" id="KW-0342">GTP-binding</keyword>
<comment type="similarity">
    <text evidence="1">Belongs to the small GTPase superfamily. Rab family.</text>
</comment>
<dbReference type="PROSITE" id="PS51419">
    <property type="entry name" value="RAB"/>
    <property type="match status" value="1"/>
</dbReference>
<sequence>MGSCEGTLEQEEQQVQQRVPPQKQPYDHLLKVLLVGDHGVGKEEIMFRFAEDLLPTHPKIGVEFTIKTFELDGQIIKLQIWDTVGQCGVHPRTRRYYRGAMGILLVYDVTKERSFDGIRRWMDLIEEFGDEDVDVVLVGHRCEEENRVVDEQQGRELAKEYGRPFFEVSSMENINVKECFEMLSRKIIERKDLVIGKTIKRANSTRN</sequence>
<proteinExistence type="inferred from homology"/>
<dbReference type="Gene3D" id="3.40.50.300">
    <property type="entry name" value="P-loop containing nucleotide triphosphate hydrolases"/>
    <property type="match status" value="1"/>
</dbReference>
<organism evidence="6">
    <name type="scientific">Paramoeba aestuarina</name>
    <dbReference type="NCBI Taxonomy" id="180227"/>
    <lineage>
        <taxon>Eukaryota</taxon>
        <taxon>Amoebozoa</taxon>
        <taxon>Discosea</taxon>
        <taxon>Flabellinia</taxon>
        <taxon>Dactylopodida</taxon>
        <taxon>Paramoebidae</taxon>
        <taxon>Paramoeba</taxon>
    </lineage>
</organism>
<dbReference type="InterPro" id="IPR005225">
    <property type="entry name" value="Small_GTP-bd"/>
</dbReference>
<dbReference type="NCBIfam" id="TIGR00231">
    <property type="entry name" value="small_GTP"/>
    <property type="match status" value="1"/>
</dbReference>
<dbReference type="FunFam" id="3.40.50.300:FF:001447">
    <property type="entry name" value="Ras-related protein Rab-1B"/>
    <property type="match status" value="1"/>
</dbReference>
<dbReference type="InterPro" id="IPR050305">
    <property type="entry name" value="Small_GTPase_Rab"/>
</dbReference>
<protein>
    <submittedName>
        <fullName evidence="6">Uncharacterized protein</fullName>
    </submittedName>
</protein>
<dbReference type="InterPro" id="IPR001806">
    <property type="entry name" value="Small_GTPase"/>
</dbReference>
<accession>A0A7S4KGC6</accession>
<dbReference type="PROSITE" id="PS51421">
    <property type="entry name" value="RAS"/>
    <property type="match status" value="1"/>
</dbReference>
<dbReference type="SMART" id="SM00174">
    <property type="entry name" value="RHO"/>
    <property type="match status" value="1"/>
</dbReference>
<evidence type="ECO:0000256" key="3">
    <source>
        <dbReference type="ARBA" id="ARBA00023134"/>
    </source>
</evidence>
<evidence type="ECO:0000256" key="1">
    <source>
        <dbReference type="ARBA" id="ARBA00006270"/>
    </source>
</evidence>
<dbReference type="SMART" id="SM00175">
    <property type="entry name" value="RAB"/>
    <property type="match status" value="1"/>
</dbReference>
<dbReference type="SMART" id="SM00173">
    <property type="entry name" value="RAS"/>
    <property type="match status" value="1"/>
</dbReference>
<dbReference type="PRINTS" id="PR00449">
    <property type="entry name" value="RASTRNSFRMNG"/>
</dbReference>
<dbReference type="Pfam" id="PF00071">
    <property type="entry name" value="Ras"/>
    <property type="match status" value="1"/>
</dbReference>
<evidence type="ECO:0000313" key="6">
    <source>
        <dbReference type="EMBL" id="CAE2293231.1"/>
    </source>
</evidence>
<name>A0A7S4KGC6_9EUKA</name>
<keyword evidence="2" id="KW-0547">Nucleotide-binding</keyword>
<dbReference type="PANTHER" id="PTHR47980">
    <property type="entry name" value="LD44762P"/>
    <property type="match status" value="1"/>
</dbReference>
<feature type="region of interest" description="Disordered" evidence="5">
    <location>
        <begin position="1"/>
        <end position="21"/>
    </location>
</feature>
<gene>
    <name evidence="6" type="ORF">NAES01612_LOCUS6112</name>
</gene>
<dbReference type="SUPFAM" id="SSF52540">
    <property type="entry name" value="P-loop containing nucleoside triphosphate hydrolases"/>
    <property type="match status" value="1"/>
</dbReference>